<protein>
    <submittedName>
        <fullName evidence="3">Uncharacterized protein LOC113496142</fullName>
    </submittedName>
</protein>
<dbReference type="Gene3D" id="3.40.525.10">
    <property type="entry name" value="CRAL-TRIO lipid binding domain"/>
    <property type="match status" value="1"/>
</dbReference>
<dbReference type="PANTHER" id="PTHR10174">
    <property type="entry name" value="ALPHA-TOCOPHEROL TRANSFER PROTEIN-RELATED"/>
    <property type="match status" value="1"/>
</dbReference>
<dbReference type="KEGG" id="tnl:113496142"/>
<sequence length="203" mass="23691">MFPIAKLKDGLRVHFMKFAGDLGMFDITYLFRMGFMYADIRMRYDYWLGDIWVLDFKHVALSHIFSLKPVILKKAALLFQNGLNWRIQSIHVINVKGSASLAQRVMDFLNKFFSAVLISRVIIYENPEDLLKHIPTEFLPEDYGGCAPSSSVLIDNVETEFKRQETIAFLMNCRKFVSDERKRPKDEYCEDNLAGTFRKLELD</sequence>
<dbReference type="RefSeq" id="XP_026731068.1">
    <property type="nucleotide sequence ID" value="XM_026875267.1"/>
</dbReference>
<dbReference type="OrthoDB" id="7110615at2759"/>
<proteinExistence type="predicted"/>
<feature type="domain" description="CRAL-TRIO" evidence="1">
    <location>
        <begin position="53"/>
        <end position="151"/>
    </location>
</feature>
<reference evidence="3" key="1">
    <citation type="submission" date="2025-08" db="UniProtKB">
        <authorList>
            <consortium name="RefSeq"/>
        </authorList>
    </citation>
    <scope>IDENTIFICATION</scope>
</reference>
<dbReference type="PROSITE" id="PS50191">
    <property type="entry name" value="CRAL_TRIO"/>
    <property type="match status" value="1"/>
</dbReference>
<keyword evidence="2" id="KW-1185">Reference proteome</keyword>
<dbReference type="InParanoid" id="A0A7E5VRS5"/>
<evidence type="ECO:0000313" key="2">
    <source>
        <dbReference type="Proteomes" id="UP000322000"/>
    </source>
</evidence>
<dbReference type="AlphaFoldDB" id="A0A7E5VRS5"/>
<dbReference type="CDD" id="cd00170">
    <property type="entry name" value="SEC14"/>
    <property type="match status" value="1"/>
</dbReference>
<dbReference type="Pfam" id="PF00650">
    <property type="entry name" value="CRAL_TRIO"/>
    <property type="match status" value="1"/>
</dbReference>
<dbReference type="SUPFAM" id="SSF52087">
    <property type="entry name" value="CRAL/TRIO domain"/>
    <property type="match status" value="1"/>
</dbReference>
<name>A0A7E5VRS5_TRINI</name>
<gene>
    <name evidence="3" type="primary">LOC113496142</name>
</gene>
<accession>A0A7E5VRS5</accession>
<dbReference type="PANTHER" id="PTHR10174:SF222">
    <property type="entry name" value="GH10083P-RELATED"/>
    <property type="match status" value="1"/>
</dbReference>
<dbReference type="GeneID" id="113496142"/>
<dbReference type="InterPro" id="IPR036865">
    <property type="entry name" value="CRAL-TRIO_dom_sf"/>
</dbReference>
<dbReference type="GO" id="GO:1902936">
    <property type="term" value="F:phosphatidylinositol bisphosphate binding"/>
    <property type="evidence" value="ECO:0007669"/>
    <property type="project" value="TreeGrafter"/>
</dbReference>
<dbReference type="GO" id="GO:0016020">
    <property type="term" value="C:membrane"/>
    <property type="evidence" value="ECO:0007669"/>
    <property type="project" value="TreeGrafter"/>
</dbReference>
<dbReference type="InterPro" id="IPR001251">
    <property type="entry name" value="CRAL-TRIO_dom"/>
</dbReference>
<evidence type="ECO:0000313" key="3">
    <source>
        <dbReference type="RefSeq" id="XP_026731068.1"/>
    </source>
</evidence>
<organism evidence="2 3">
    <name type="scientific">Trichoplusia ni</name>
    <name type="common">Cabbage looper</name>
    <dbReference type="NCBI Taxonomy" id="7111"/>
    <lineage>
        <taxon>Eukaryota</taxon>
        <taxon>Metazoa</taxon>
        <taxon>Ecdysozoa</taxon>
        <taxon>Arthropoda</taxon>
        <taxon>Hexapoda</taxon>
        <taxon>Insecta</taxon>
        <taxon>Pterygota</taxon>
        <taxon>Neoptera</taxon>
        <taxon>Endopterygota</taxon>
        <taxon>Lepidoptera</taxon>
        <taxon>Glossata</taxon>
        <taxon>Ditrysia</taxon>
        <taxon>Noctuoidea</taxon>
        <taxon>Noctuidae</taxon>
        <taxon>Plusiinae</taxon>
        <taxon>Trichoplusia</taxon>
    </lineage>
</organism>
<evidence type="ECO:0000259" key="1">
    <source>
        <dbReference type="PROSITE" id="PS50191"/>
    </source>
</evidence>
<dbReference type="Proteomes" id="UP000322000">
    <property type="component" value="Chromosome 7"/>
</dbReference>